<proteinExistence type="predicted"/>
<dbReference type="RefSeq" id="WP_106679039.1">
    <property type="nucleotide sequence ID" value="NZ_JACHWV010000003.1"/>
</dbReference>
<protein>
    <submittedName>
        <fullName evidence="1">Uncharacterized protein</fullName>
    </submittedName>
</protein>
<keyword evidence="2" id="KW-1185">Reference proteome</keyword>
<comment type="caution">
    <text evidence="1">The sequence shown here is derived from an EMBL/GenBank/DDBJ whole genome shotgun (WGS) entry which is preliminary data.</text>
</comment>
<reference evidence="1 2" key="1">
    <citation type="submission" date="2018-03" db="EMBL/GenBank/DDBJ databases">
        <title>Mesoflavibacter sp. HG37 and Mesoflavibacter sp. HG96 sp.nov., two marine bacteria isolated from seawater of Western Pacific Ocean.</title>
        <authorList>
            <person name="Cheng H."/>
            <person name="Wu Y.-H."/>
            <person name="Guo L.-L."/>
            <person name="Xu X.-W."/>
        </authorList>
    </citation>
    <scope>NUCLEOTIDE SEQUENCE [LARGE SCALE GENOMIC DNA]</scope>
    <source>
        <strain evidence="1 2">KCTC 42117</strain>
    </source>
</reference>
<sequence length="233" mass="27850">MIDEFKNFYARFNYNEANGFICTLPTGKQKEHLSIGFDNKRKEFNIHFTDDSIIEKGVKRRNFIFVISAFRFFLIIRRIELFYLSSFLNLVLSSKINLGRLKKHKLMIYNIEDSIDVRNKLFEVTKNGKKWKFNSNLNTSFFTDSLEPISNLTKLKNDFTTVYKWKKQQLSLQGFILKLDDVKGLYFIPLKKLNQYNRRITINIYNYLNSYPSESTLELRKILYDRLKNPNDI</sequence>
<evidence type="ECO:0000313" key="1">
    <source>
        <dbReference type="EMBL" id="PSG89090.1"/>
    </source>
</evidence>
<dbReference type="AlphaFoldDB" id="A0A2T1NAD1"/>
<dbReference type="OrthoDB" id="1415317at2"/>
<dbReference type="Proteomes" id="UP000238430">
    <property type="component" value="Unassembled WGS sequence"/>
</dbReference>
<name>A0A2T1NAD1_9FLAO</name>
<evidence type="ECO:0000313" key="2">
    <source>
        <dbReference type="Proteomes" id="UP000238430"/>
    </source>
</evidence>
<accession>A0A2T1NAD1</accession>
<dbReference type="EMBL" id="PXOT01000024">
    <property type="protein sequence ID" value="PSG89090.1"/>
    <property type="molecule type" value="Genomic_DNA"/>
</dbReference>
<organism evidence="1 2">
    <name type="scientific">Mesoflavibacter zeaxanthinifaciens subsp. sabulilitoris</name>
    <dbReference type="NCBI Taxonomy" id="1520893"/>
    <lineage>
        <taxon>Bacteria</taxon>
        <taxon>Pseudomonadati</taxon>
        <taxon>Bacteroidota</taxon>
        <taxon>Flavobacteriia</taxon>
        <taxon>Flavobacteriales</taxon>
        <taxon>Flavobacteriaceae</taxon>
        <taxon>Mesoflavibacter</taxon>
    </lineage>
</organism>
<gene>
    <name evidence="1" type="ORF">C7H61_09025</name>
</gene>